<feature type="region of interest" description="Disordered" evidence="1">
    <location>
        <begin position="546"/>
        <end position="632"/>
    </location>
</feature>
<reference evidence="2 3" key="1">
    <citation type="journal article" date="2018" name="Nat. Ecol. Evol.">
        <title>Genomic signatures of mitonuclear coevolution across populations of Tigriopus californicus.</title>
        <authorList>
            <person name="Barreto F.S."/>
            <person name="Watson E.T."/>
            <person name="Lima T.G."/>
            <person name="Willett C.S."/>
            <person name="Edmands S."/>
            <person name="Li W."/>
            <person name="Burton R.S."/>
        </authorList>
    </citation>
    <scope>NUCLEOTIDE SEQUENCE [LARGE SCALE GENOMIC DNA]</scope>
    <source>
        <strain evidence="2 3">San Diego</strain>
    </source>
</reference>
<feature type="compositionally biased region" description="Acidic residues" evidence="1">
    <location>
        <begin position="892"/>
        <end position="902"/>
    </location>
</feature>
<sequence length="902" mass="99359">MLHNGFLAANSRSSQRNHDPGQHLAPPHPMAPALGGPAGYHTPHRPIMDGSFESSVVVGGGGGGVSSNGGGGGGGGGGHCATPNSPDLMTNIMALNNLPCPQCQRVPSFNSLARLVQEACGHFKCRQCLLREESGCVQCKKQDYIRAQSRARSHGSPMAIKTPSLMPNKVKIEREEAALPLSTTSTTHPGHSLKNIHPPFGEHATRIHGSGFDEPASPMSNHRHELEPLIRMCDDPNHSNNSSSSNQLYSRAPSPIIEGIEMEREDADSATSIMTPTSLQDLADFRLTIIRVGQWVRLSQFESLDSELDWLQQQYRSRIHDTLYNEEDNCLVVERGKEVSQGFLDKVGGASELSNEEEQTDELELNLEVSSLAREIHEKVMQRARELPSEDLVNFGVQDEGLVLRGNASILGEDEIKQEVDGPEEHAFPQSMIVTNEPVRKRGKRKRNSIDHENYAHIAGFADRNNLRRHESTHDSHGQGKHHSSKASNAALCKARASKALMDKMTSEHEKLITVHHNDIKQHLIQQTSRIMAQNFSLMKESLHAESLSQNRCQPASNPEDGSHKTNEGENNNHVKEDISSEAKVSLPGTPSHTATSGMETFEKSPNTNENYYVASPAKSSAHPGLSPEPFVDEGQLEAANLRTDQADMSNFSSSSLNTSQSDYMLDSPPIYPSYTSSVNPAEHVRVSACVEIKDLLRRVKGDEIYRVVDTLTSKERRALIAILKEDKNAKTGRPRPHFVSKAVNFDAFSDISTGSKKDFLRRYQRQVLGECGSSTASSASFPFPTAANSISALERQTIMTDIMLDVEEASQGQNQATHYPEHVYPSPKLGPNHRAVGLNSFDNIMKGIHEVIAKQVEDDGEPPSQANDHQKRSRVSVRTEQGYLSKKPFLVDEDEEESCRI</sequence>
<gene>
    <name evidence="2" type="ORF">TCAL_14975</name>
</gene>
<comment type="caution">
    <text evidence="2">The sequence shown here is derived from an EMBL/GenBank/DDBJ whole genome shotgun (WGS) entry which is preliminary data.</text>
</comment>
<feature type="compositionally biased region" description="Polar residues" evidence="1">
    <location>
        <begin position="589"/>
        <end position="611"/>
    </location>
</feature>
<feature type="compositionally biased region" description="Basic and acidic residues" evidence="1">
    <location>
        <begin position="465"/>
        <end position="478"/>
    </location>
</feature>
<dbReference type="EMBL" id="VCGU01000459">
    <property type="protein sequence ID" value="TRY61896.1"/>
    <property type="molecule type" value="Genomic_DNA"/>
</dbReference>
<feature type="region of interest" description="Disordered" evidence="1">
    <location>
        <begin position="1"/>
        <end position="54"/>
    </location>
</feature>
<feature type="region of interest" description="Disordered" evidence="1">
    <location>
        <begin position="859"/>
        <end position="902"/>
    </location>
</feature>
<name>A0A553N8X6_TIGCA</name>
<proteinExistence type="predicted"/>
<accession>A0A553N8X6</accession>
<feature type="region of interest" description="Disordered" evidence="1">
    <location>
        <begin position="462"/>
        <end position="490"/>
    </location>
</feature>
<evidence type="ECO:0000313" key="2">
    <source>
        <dbReference type="EMBL" id="TRY61896.1"/>
    </source>
</evidence>
<organism evidence="2 3">
    <name type="scientific">Tigriopus californicus</name>
    <name type="common">Marine copepod</name>
    <dbReference type="NCBI Taxonomy" id="6832"/>
    <lineage>
        <taxon>Eukaryota</taxon>
        <taxon>Metazoa</taxon>
        <taxon>Ecdysozoa</taxon>
        <taxon>Arthropoda</taxon>
        <taxon>Crustacea</taxon>
        <taxon>Multicrustacea</taxon>
        <taxon>Hexanauplia</taxon>
        <taxon>Copepoda</taxon>
        <taxon>Harpacticoida</taxon>
        <taxon>Harpacticidae</taxon>
        <taxon>Tigriopus</taxon>
    </lineage>
</organism>
<dbReference type="AlphaFoldDB" id="A0A553N8X6"/>
<evidence type="ECO:0000256" key="1">
    <source>
        <dbReference type="SAM" id="MobiDB-lite"/>
    </source>
</evidence>
<dbReference type="Proteomes" id="UP000318571">
    <property type="component" value="Chromosome 8"/>
</dbReference>
<feature type="compositionally biased region" description="Polar residues" evidence="1">
    <location>
        <begin position="547"/>
        <end position="557"/>
    </location>
</feature>
<evidence type="ECO:0000313" key="3">
    <source>
        <dbReference type="Proteomes" id="UP000318571"/>
    </source>
</evidence>
<feature type="compositionally biased region" description="Basic and acidic residues" evidence="1">
    <location>
        <begin position="561"/>
        <end position="581"/>
    </location>
</feature>
<protein>
    <submittedName>
        <fullName evidence="2">Uncharacterized protein</fullName>
    </submittedName>
</protein>
<keyword evidence="3" id="KW-1185">Reference proteome</keyword>